<dbReference type="Gene3D" id="3.40.50.1000">
    <property type="entry name" value="HAD superfamily/HAD-like"/>
    <property type="match status" value="1"/>
</dbReference>
<accession>A0A9W8MZJ0</accession>
<evidence type="ECO:0000313" key="1">
    <source>
        <dbReference type="EMBL" id="KAJ3515509.1"/>
    </source>
</evidence>
<sequence length="257" mass="28966">MSPIRLVTFDALYTLITLRYPVHVQYSQVFAPYVGVLQPEAIQMSFKEAWKAIKREDPSNPRGSEEKWRDIIRRTALGAGANQQALDASLSEILPRLMERFSSKEGYKAFDDAIRTINRLHDELGVRMAVISNGDIRIRYALKSLGFPDTLDPMVLSDVEGVEKPSPKIFMKVLDAVNLKMLPKEHIQPAECLHVGDELVCDYKGATGAGFQALLLRRHGLEGERAHRGQDEDEDLIGVPIVHNLDAVVDVIRRRRP</sequence>
<evidence type="ECO:0000313" key="2">
    <source>
        <dbReference type="Proteomes" id="UP001148786"/>
    </source>
</evidence>
<dbReference type="GO" id="GO:0016791">
    <property type="term" value="F:phosphatase activity"/>
    <property type="evidence" value="ECO:0007669"/>
    <property type="project" value="UniProtKB-ARBA"/>
</dbReference>
<dbReference type="EMBL" id="JANKHO010000093">
    <property type="protein sequence ID" value="KAJ3515509.1"/>
    <property type="molecule type" value="Genomic_DNA"/>
</dbReference>
<organism evidence="1 2">
    <name type="scientific">Agrocybe chaxingu</name>
    <dbReference type="NCBI Taxonomy" id="84603"/>
    <lineage>
        <taxon>Eukaryota</taxon>
        <taxon>Fungi</taxon>
        <taxon>Dikarya</taxon>
        <taxon>Basidiomycota</taxon>
        <taxon>Agaricomycotina</taxon>
        <taxon>Agaricomycetes</taxon>
        <taxon>Agaricomycetidae</taxon>
        <taxon>Agaricales</taxon>
        <taxon>Agaricineae</taxon>
        <taxon>Strophariaceae</taxon>
        <taxon>Agrocybe</taxon>
    </lineage>
</organism>
<dbReference type="GO" id="GO:0005634">
    <property type="term" value="C:nucleus"/>
    <property type="evidence" value="ECO:0007669"/>
    <property type="project" value="TreeGrafter"/>
</dbReference>
<dbReference type="InterPro" id="IPR044924">
    <property type="entry name" value="HAD-SF_hydro_IA_REG-2-like_cap"/>
</dbReference>
<dbReference type="InterPro" id="IPR023214">
    <property type="entry name" value="HAD_sf"/>
</dbReference>
<dbReference type="NCBIfam" id="TIGR01549">
    <property type="entry name" value="HAD-SF-IA-v1"/>
    <property type="match status" value="1"/>
</dbReference>
<dbReference type="Gene3D" id="1.10.150.720">
    <property type="entry name" value="Haloacid dehalogenase-like hydrolase"/>
    <property type="match status" value="1"/>
</dbReference>
<gene>
    <name evidence="1" type="ORF">NLJ89_g1710</name>
</gene>
<dbReference type="Pfam" id="PF00702">
    <property type="entry name" value="Hydrolase"/>
    <property type="match status" value="1"/>
</dbReference>
<dbReference type="InterPro" id="IPR006439">
    <property type="entry name" value="HAD-SF_hydro_IA"/>
</dbReference>
<dbReference type="AlphaFoldDB" id="A0A9W8MZJ0"/>
<dbReference type="PANTHER" id="PTHR46191:SF2">
    <property type="entry name" value="HALOACID DEHALOGENASE-LIKE HYDROLASE DOMAIN-CONTAINING PROTEIN 3"/>
    <property type="match status" value="1"/>
</dbReference>
<dbReference type="Proteomes" id="UP001148786">
    <property type="component" value="Unassembled WGS sequence"/>
</dbReference>
<dbReference type="SFLD" id="SFLDG01129">
    <property type="entry name" value="C1.5:_HAD__Beta-PGM__Phosphata"/>
    <property type="match status" value="1"/>
</dbReference>
<keyword evidence="2" id="KW-1185">Reference proteome</keyword>
<name>A0A9W8MZJ0_9AGAR</name>
<dbReference type="OrthoDB" id="444127at2759"/>
<protein>
    <submittedName>
        <fullName evidence="1">Uncharacterized protein</fullName>
    </submittedName>
</protein>
<dbReference type="InterPro" id="IPR036412">
    <property type="entry name" value="HAD-like_sf"/>
</dbReference>
<proteinExistence type="predicted"/>
<dbReference type="SFLD" id="SFLDS00003">
    <property type="entry name" value="Haloacid_Dehalogenase"/>
    <property type="match status" value="1"/>
</dbReference>
<reference evidence="1" key="1">
    <citation type="submission" date="2022-07" db="EMBL/GenBank/DDBJ databases">
        <title>Genome Sequence of Agrocybe chaxingu.</title>
        <authorList>
            <person name="Buettner E."/>
        </authorList>
    </citation>
    <scope>NUCLEOTIDE SEQUENCE</scope>
    <source>
        <strain evidence="1">MP-N11</strain>
    </source>
</reference>
<dbReference type="SUPFAM" id="SSF56784">
    <property type="entry name" value="HAD-like"/>
    <property type="match status" value="1"/>
</dbReference>
<comment type="caution">
    <text evidence="1">The sequence shown here is derived from an EMBL/GenBank/DDBJ whole genome shotgun (WGS) entry which is preliminary data.</text>
</comment>
<dbReference type="InterPro" id="IPR051828">
    <property type="entry name" value="HAD-like_hydrolase_domain"/>
</dbReference>
<dbReference type="PANTHER" id="PTHR46191">
    <property type="match status" value="1"/>
</dbReference>